<comment type="function">
    <text evidence="5">Bifunctional serine/threonine kinase and phosphorylase involved in the regulation of the pyruvate, phosphate dikinase (PPDK) by catalyzing its phosphorylation/dephosphorylation.</text>
</comment>
<comment type="similarity">
    <text evidence="5">Belongs to the pyruvate, phosphate/water dikinase regulatory protein family. PDRP subfamily.</text>
</comment>
<dbReference type="AlphaFoldDB" id="A0A9E6MPE7"/>
<dbReference type="Proteomes" id="UP000636394">
    <property type="component" value="Unassembled WGS sequence"/>
</dbReference>
<comment type="catalytic activity">
    <reaction evidence="5">
        <text>N(tele)-phospho-L-histidyl/L-threonyl-[pyruvate, phosphate dikinase] + ADP = N(tele)-phospho-L-histidyl/O-phospho-L-threonyl-[pyruvate, phosphate dikinase] + AMP + H(+)</text>
        <dbReference type="Rhea" id="RHEA:43692"/>
        <dbReference type="Rhea" id="RHEA-COMP:10650"/>
        <dbReference type="Rhea" id="RHEA-COMP:10651"/>
        <dbReference type="ChEBI" id="CHEBI:15378"/>
        <dbReference type="ChEBI" id="CHEBI:30013"/>
        <dbReference type="ChEBI" id="CHEBI:61977"/>
        <dbReference type="ChEBI" id="CHEBI:83586"/>
        <dbReference type="ChEBI" id="CHEBI:456215"/>
        <dbReference type="ChEBI" id="CHEBI:456216"/>
        <dbReference type="EC" id="2.7.11.32"/>
    </reaction>
</comment>
<dbReference type="Proteomes" id="UP000671910">
    <property type="component" value="Chromosome"/>
</dbReference>
<feature type="binding site" evidence="5">
    <location>
        <begin position="162"/>
        <end position="169"/>
    </location>
    <ligand>
        <name>ADP</name>
        <dbReference type="ChEBI" id="CHEBI:456216"/>
    </ligand>
</feature>
<proteinExistence type="inferred from homology"/>
<name>A0A9E6MPE7_9ACTN</name>
<evidence type="ECO:0000313" key="7">
    <source>
        <dbReference type="EMBL" id="QTU83685.1"/>
    </source>
</evidence>
<keyword evidence="2 5" id="KW-0808">Transferase</keyword>
<organism evidence="7 9">
    <name type="scientific">Xiamenia xianingshaonis</name>
    <dbReference type="NCBI Taxonomy" id="2682776"/>
    <lineage>
        <taxon>Bacteria</taxon>
        <taxon>Bacillati</taxon>
        <taxon>Actinomycetota</taxon>
        <taxon>Coriobacteriia</taxon>
        <taxon>Eggerthellales</taxon>
        <taxon>Eggerthellaceae</taxon>
        <taxon>Xiamenia</taxon>
    </lineage>
</organism>
<dbReference type="EC" id="2.7.4.27" evidence="5"/>
<sequence>MTDKETFPTIHVISDSVGLTARAVARAAAAQFHVYKPRIEMLSRVKHFEDVERFVDESLAAERERTGEDRLLVFFTLVSSELAREIRAYFASRDDVVAVDLMTGPVGAIGELTGLVPTATPGTMRETNESYYRRIEAIEFTISHDDGRNPQDLALADIVILGVSRSSKTPTSIYLAQQGYKVANVPLDLETEPAEQIFDVDRTRLFGLMTTPDVLVPIRQRRLGRAMTVASSYADPERVYKDLDKAHRLMRKLGCIVINTKNRAVEETAQEILKYYEKVHPPSDIIE</sequence>
<dbReference type="GO" id="GO:0016776">
    <property type="term" value="F:phosphotransferase activity, phosphate group as acceptor"/>
    <property type="evidence" value="ECO:0007669"/>
    <property type="project" value="UniProtKB-UniRule"/>
</dbReference>
<reference evidence="7" key="2">
    <citation type="submission" date="2021-04" db="EMBL/GenBank/DDBJ databases">
        <title>Novel species in family Eggerthellaceae.</title>
        <authorList>
            <person name="Zhang G."/>
        </authorList>
    </citation>
    <scope>NUCLEOTIDE SEQUENCE</scope>
    <source>
        <strain evidence="7">Zg-886</strain>
    </source>
</reference>
<dbReference type="GO" id="GO:0004674">
    <property type="term" value="F:protein serine/threonine kinase activity"/>
    <property type="evidence" value="ECO:0007669"/>
    <property type="project" value="UniProtKB-UniRule"/>
</dbReference>
<evidence type="ECO:0000313" key="6">
    <source>
        <dbReference type="EMBL" id="NHM13825.1"/>
    </source>
</evidence>
<keyword evidence="8" id="KW-1185">Reference proteome</keyword>
<evidence type="ECO:0000256" key="1">
    <source>
        <dbReference type="ARBA" id="ARBA00022527"/>
    </source>
</evidence>
<dbReference type="EC" id="2.7.11.32" evidence="5"/>
<gene>
    <name evidence="6" type="primary">ppsR</name>
    <name evidence="6" type="ORF">GMI68_03385</name>
    <name evidence="7" type="ORF">J7S26_04605</name>
</gene>
<dbReference type="InterPro" id="IPR026565">
    <property type="entry name" value="PPDK_reg"/>
</dbReference>
<dbReference type="EMBL" id="WPCR01000003">
    <property type="protein sequence ID" value="NHM13825.1"/>
    <property type="molecule type" value="Genomic_DNA"/>
</dbReference>
<protein>
    <recommendedName>
        <fullName evidence="5">Putative pyruvate, phosphate dikinase regulatory protein</fullName>
        <shortName evidence="5">PPDK regulatory protein</shortName>
        <ecNumber evidence="5">2.7.11.32</ecNumber>
        <ecNumber evidence="5">2.7.4.27</ecNumber>
    </recommendedName>
</protein>
<keyword evidence="3 5" id="KW-0547">Nucleotide-binding</keyword>
<dbReference type="InterPro" id="IPR005177">
    <property type="entry name" value="Kinase-pyrophosphorylase"/>
</dbReference>
<dbReference type="KEGG" id="ebz:J7S26_04605"/>
<dbReference type="Pfam" id="PF03618">
    <property type="entry name" value="Kinase-PPPase"/>
    <property type="match status" value="1"/>
</dbReference>
<comment type="catalytic activity">
    <reaction evidence="5">
        <text>N(tele)-phospho-L-histidyl/O-phospho-L-threonyl-[pyruvate, phosphate dikinase] + phosphate + H(+) = N(tele)-phospho-L-histidyl/L-threonyl-[pyruvate, phosphate dikinase] + diphosphate</text>
        <dbReference type="Rhea" id="RHEA:43696"/>
        <dbReference type="Rhea" id="RHEA-COMP:10650"/>
        <dbReference type="Rhea" id="RHEA-COMP:10651"/>
        <dbReference type="ChEBI" id="CHEBI:15378"/>
        <dbReference type="ChEBI" id="CHEBI:30013"/>
        <dbReference type="ChEBI" id="CHEBI:33019"/>
        <dbReference type="ChEBI" id="CHEBI:43474"/>
        <dbReference type="ChEBI" id="CHEBI:61977"/>
        <dbReference type="ChEBI" id="CHEBI:83586"/>
        <dbReference type="EC" id="2.7.4.27"/>
    </reaction>
</comment>
<evidence type="ECO:0000313" key="9">
    <source>
        <dbReference type="Proteomes" id="UP000671910"/>
    </source>
</evidence>
<dbReference type="GO" id="GO:0043531">
    <property type="term" value="F:ADP binding"/>
    <property type="evidence" value="ECO:0007669"/>
    <property type="project" value="UniProtKB-UniRule"/>
</dbReference>
<keyword evidence="1 5" id="KW-0723">Serine/threonine-protein kinase</keyword>
<dbReference type="GO" id="GO:0005524">
    <property type="term" value="F:ATP binding"/>
    <property type="evidence" value="ECO:0007669"/>
    <property type="project" value="InterPro"/>
</dbReference>
<dbReference type="HAMAP" id="MF_00921">
    <property type="entry name" value="PDRP"/>
    <property type="match status" value="1"/>
</dbReference>
<keyword evidence="6" id="KW-0670">Pyruvate</keyword>
<evidence type="ECO:0000256" key="5">
    <source>
        <dbReference type="HAMAP-Rule" id="MF_00921"/>
    </source>
</evidence>
<accession>A0A9E6MPE7</accession>
<dbReference type="PANTHER" id="PTHR31756:SF3">
    <property type="entry name" value="PYRUVATE, PHOSPHATE DIKINASE REGULATORY PROTEIN 1, CHLOROPLASTIC"/>
    <property type="match status" value="1"/>
</dbReference>
<reference evidence="6 8" key="1">
    <citation type="submission" date="2019-11" db="EMBL/GenBank/DDBJ databases">
        <title>Eggerthellaceae novel genus isolated from the rectal contents of marmort.</title>
        <authorList>
            <person name="Zhang G."/>
        </authorList>
    </citation>
    <scope>NUCLEOTIDE SEQUENCE [LARGE SCALE GENOMIC DNA]</scope>
    <source>
        <strain evidence="6">Zg-886</strain>
        <strain evidence="8">zg-886</strain>
    </source>
</reference>
<evidence type="ECO:0000256" key="4">
    <source>
        <dbReference type="ARBA" id="ARBA00022777"/>
    </source>
</evidence>
<dbReference type="NCBIfam" id="NF003742">
    <property type="entry name" value="PRK05339.1"/>
    <property type="match status" value="1"/>
</dbReference>
<keyword evidence="4 5" id="KW-0418">Kinase</keyword>
<evidence type="ECO:0000256" key="3">
    <source>
        <dbReference type="ARBA" id="ARBA00022741"/>
    </source>
</evidence>
<evidence type="ECO:0000256" key="2">
    <source>
        <dbReference type="ARBA" id="ARBA00022679"/>
    </source>
</evidence>
<evidence type="ECO:0000313" key="8">
    <source>
        <dbReference type="Proteomes" id="UP000636394"/>
    </source>
</evidence>
<dbReference type="PANTHER" id="PTHR31756">
    <property type="entry name" value="PYRUVATE, PHOSPHATE DIKINASE REGULATORY PROTEIN 1, CHLOROPLASTIC"/>
    <property type="match status" value="1"/>
</dbReference>
<dbReference type="RefSeq" id="WP_165058627.1">
    <property type="nucleotide sequence ID" value="NZ_CP072829.1"/>
</dbReference>
<dbReference type="EMBL" id="CP072829">
    <property type="protein sequence ID" value="QTU83685.1"/>
    <property type="molecule type" value="Genomic_DNA"/>
</dbReference>